<evidence type="ECO:0000313" key="11">
    <source>
        <dbReference type="Proteomes" id="UP001530377"/>
    </source>
</evidence>
<evidence type="ECO:0000256" key="5">
    <source>
        <dbReference type="ARBA" id="ARBA00022857"/>
    </source>
</evidence>
<dbReference type="GO" id="GO:0016491">
    <property type="term" value="F:oxidoreductase activity"/>
    <property type="evidence" value="ECO:0007669"/>
    <property type="project" value="UniProtKB-KW"/>
</dbReference>
<comment type="caution">
    <text evidence="10">The sequence shown here is derived from an EMBL/GenBank/DDBJ whole genome shotgun (WGS) entry which is preliminary data.</text>
</comment>
<evidence type="ECO:0000256" key="1">
    <source>
        <dbReference type="ARBA" id="ARBA00001917"/>
    </source>
</evidence>
<evidence type="ECO:0000256" key="7">
    <source>
        <dbReference type="ARBA" id="ARBA00023027"/>
    </source>
</evidence>
<protein>
    <recommendedName>
        <fullName evidence="9">Nitroreductase domain-containing protein</fullName>
    </recommendedName>
</protein>
<dbReference type="InterPro" id="IPR029479">
    <property type="entry name" value="Nitroreductase"/>
</dbReference>
<dbReference type="PANTHER" id="PTHR43821:SF1">
    <property type="entry name" value="NAD(P)H NITROREDUCTASE YDJA-RELATED"/>
    <property type="match status" value="1"/>
</dbReference>
<evidence type="ECO:0000256" key="6">
    <source>
        <dbReference type="ARBA" id="ARBA00023002"/>
    </source>
</evidence>
<keyword evidence="5" id="KW-0521">NADP</keyword>
<name>A0ABD3R927_9STRA</name>
<dbReference type="AlphaFoldDB" id="A0ABD3R927"/>
<accession>A0ABD3R927</accession>
<keyword evidence="4" id="KW-0288">FMN</keyword>
<dbReference type="PANTHER" id="PTHR43821">
    <property type="entry name" value="NAD(P)H NITROREDUCTASE YDJA-RELATED"/>
    <property type="match status" value="1"/>
</dbReference>
<comment type="similarity">
    <text evidence="2">Belongs to the nitroreductase family.</text>
</comment>
<keyword evidence="6" id="KW-0560">Oxidoreductase</keyword>
<feature type="compositionally biased region" description="Polar residues" evidence="8">
    <location>
        <begin position="38"/>
        <end position="51"/>
    </location>
</feature>
<dbReference type="Gene3D" id="3.40.109.10">
    <property type="entry name" value="NADH Oxidase"/>
    <property type="match status" value="1"/>
</dbReference>
<feature type="domain" description="Nitroreductase" evidence="9">
    <location>
        <begin position="65"/>
        <end position="200"/>
    </location>
</feature>
<evidence type="ECO:0000256" key="8">
    <source>
        <dbReference type="SAM" id="MobiDB-lite"/>
    </source>
</evidence>
<organism evidence="10 11">
    <name type="scientific">Cyclostephanos tholiformis</name>
    <dbReference type="NCBI Taxonomy" id="382380"/>
    <lineage>
        <taxon>Eukaryota</taxon>
        <taxon>Sar</taxon>
        <taxon>Stramenopiles</taxon>
        <taxon>Ochrophyta</taxon>
        <taxon>Bacillariophyta</taxon>
        <taxon>Coscinodiscophyceae</taxon>
        <taxon>Thalassiosirophycidae</taxon>
        <taxon>Stephanodiscales</taxon>
        <taxon>Stephanodiscaceae</taxon>
        <taxon>Cyclostephanos</taxon>
    </lineage>
</organism>
<dbReference type="Proteomes" id="UP001530377">
    <property type="component" value="Unassembled WGS sequence"/>
</dbReference>
<comment type="cofactor">
    <cofactor evidence="1">
        <name>FMN</name>
        <dbReference type="ChEBI" id="CHEBI:58210"/>
    </cofactor>
</comment>
<evidence type="ECO:0000256" key="3">
    <source>
        <dbReference type="ARBA" id="ARBA00022630"/>
    </source>
</evidence>
<sequence>MDTTNGTAPSLPVALTSFVMTVIISRLITKNNHHVDVQPSSEPNDEQTYPQHPSLPNPSQALKLIKTRRSIFTKQFSGKPVHQSIVNDMLEAARWAPNHHLTEPWRFIVFESPGARLELSGLLCKLYSDAQEAKGKPILQAKIDKKLKGAQLSSHIIAICVSTNGVKNPFVEEIASVSMAVQNMHLMATCHGVGAYWSSGGIYGPASSSSKVGIENPEELSQFLVRHLPYHKSGESITCLGWLYIATSTEI</sequence>
<keyword evidence="7" id="KW-0520">NAD</keyword>
<keyword evidence="3" id="KW-0285">Flavoprotein</keyword>
<gene>
    <name evidence="10" type="ORF">ACHAXA_001260</name>
</gene>
<feature type="region of interest" description="Disordered" evidence="8">
    <location>
        <begin position="35"/>
        <end position="58"/>
    </location>
</feature>
<keyword evidence="11" id="KW-1185">Reference proteome</keyword>
<evidence type="ECO:0000259" key="9">
    <source>
        <dbReference type="Pfam" id="PF00881"/>
    </source>
</evidence>
<dbReference type="CDD" id="cd02135">
    <property type="entry name" value="YdjA-like"/>
    <property type="match status" value="1"/>
</dbReference>
<evidence type="ECO:0000256" key="4">
    <source>
        <dbReference type="ARBA" id="ARBA00022643"/>
    </source>
</evidence>
<evidence type="ECO:0000256" key="2">
    <source>
        <dbReference type="ARBA" id="ARBA00007118"/>
    </source>
</evidence>
<reference evidence="10 11" key="1">
    <citation type="submission" date="2024-10" db="EMBL/GenBank/DDBJ databases">
        <title>Updated reference genomes for cyclostephanoid diatoms.</title>
        <authorList>
            <person name="Roberts W.R."/>
            <person name="Alverson A.J."/>
        </authorList>
    </citation>
    <scope>NUCLEOTIDE SEQUENCE [LARGE SCALE GENOMIC DNA]</scope>
    <source>
        <strain evidence="10 11">AJA228-03</strain>
    </source>
</reference>
<dbReference type="Pfam" id="PF00881">
    <property type="entry name" value="Nitroreductase"/>
    <property type="match status" value="1"/>
</dbReference>
<dbReference type="SUPFAM" id="SSF55469">
    <property type="entry name" value="FMN-dependent nitroreductase-like"/>
    <property type="match status" value="1"/>
</dbReference>
<dbReference type="InterPro" id="IPR026021">
    <property type="entry name" value="YdjA-like"/>
</dbReference>
<dbReference type="InterPro" id="IPR000415">
    <property type="entry name" value="Nitroreductase-like"/>
</dbReference>
<dbReference type="InterPro" id="IPR052530">
    <property type="entry name" value="NAD(P)H_nitroreductase"/>
</dbReference>
<evidence type="ECO:0000313" key="10">
    <source>
        <dbReference type="EMBL" id="KAL3809529.1"/>
    </source>
</evidence>
<proteinExistence type="inferred from homology"/>
<dbReference type="EMBL" id="JALLPB020000399">
    <property type="protein sequence ID" value="KAL3809529.1"/>
    <property type="molecule type" value="Genomic_DNA"/>
</dbReference>